<evidence type="ECO:0000313" key="4">
    <source>
        <dbReference type="Proteomes" id="UP001189429"/>
    </source>
</evidence>
<evidence type="ECO:0000256" key="2">
    <source>
        <dbReference type="SAM" id="Phobius"/>
    </source>
</evidence>
<proteinExistence type="predicted"/>
<keyword evidence="2" id="KW-0472">Membrane</keyword>
<dbReference type="Proteomes" id="UP001189429">
    <property type="component" value="Unassembled WGS sequence"/>
</dbReference>
<feature type="transmembrane region" description="Helical" evidence="2">
    <location>
        <begin position="358"/>
        <end position="378"/>
    </location>
</feature>
<protein>
    <recommendedName>
        <fullName evidence="5">Autophagy-related protein 9</fullName>
    </recommendedName>
</protein>
<name>A0ABN9TAZ9_9DINO</name>
<evidence type="ECO:0000256" key="1">
    <source>
        <dbReference type="SAM" id="MobiDB-lite"/>
    </source>
</evidence>
<dbReference type="EMBL" id="CAUYUJ010014526">
    <property type="protein sequence ID" value="CAK0842568.1"/>
    <property type="molecule type" value="Genomic_DNA"/>
</dbReference>
<feature type="transmembrane region" description="Helical" evidence="2">
    <location>
        <begin position="167"/>
        <end position="187"/>
    </location>
</feature>
<sequence length="458" mass="51140">MAPPAQRASPPRNATVHADLAKRGRPRQTVAEPRGAAADEPMEWPLPGWGGHTTIATEAADGGLLLSGTVSEHPLDAMDVLPEEVKGAADRVWDSIETTVSMSRTPSGRTMSADEKEEYRFTALWRKFGHSSEEFAPELLENLRLRTDGGLDKHRLRRLWNEDRHTPVVRCVSSMMVCAMAIFNFAYTAKLDLDTILSDRTLDGFHILNTVVPENDIPMASGAAGVTMLMELLLIGYLYTEIICMLMAAILCPGNGEGLRWRYVSMVFWQKLPHLTTASAMRSLSRLHPDVFLHDLSNCFEAVGENYKARHMGYAVRDLLLFACSRSFFLWIGLEVFLVKFRVASQMVNESSVTMENVAVASMFLFQLLGIVNLKTFIGGRLDLFVFGGADAVLTKTEAGLQDFYYAFLAKRLWRSSGLGRWRAFVVMTSFTDKDFQRLMLDEVARPRGSAKARMAPP</sequence>
<keyword evidence="4" id="KW-1185">Reference proteome</keyword>
<feature type="transmembrane region" description="Helical" evidence="2">
    <location>
        <begin position="319"/>
        <end position="338"/>
    </location>
</feature>
<accession>A0ABN9TAZ9</accession>
<keyword evidence="2" id="KW-1133">Transmembrane helix</keyword>
<keyword evidence="2" id="KW-0812">Transmembrane</keyword>
<reference evidence="3" key="1">
    <citation type="submission" date="2023-10" db="EMBL/GenBank/DDBJ databases">
        <authorList>
            <person name="Chen Y."/>
            <person name="Shah S."/>
            <person name="Dougan E. K."/>
            <person name="Thang M."/>
            <person name="Chan C."/>
        </authorList>
    </citation>
    <scope>NUCLEOTIDE SEQUENCE [LARGE SCALE GENOMIC DNA]</scope>
</reference>
<evidence type="ECO:0000313" key="3">
    <source>
        <dbReference type="EMBL" id="CAK0842568.1"/>
    </source>
</evidence>
<comment type="caution">
    <text evidence="3">The sequence shown here is derived from an EMBL/GenBank/DDBJ whole genome shotgun (WGS) entry which is preliminary data.</text>
</comment>
<organism evidence="3 4">
    <name type="scientific">Prorocentrum cordatum</name>
    <dbReference type="NCBI Taxonomy" id="2364126"/>
    <lineage>
        <taxon>Eukaryota</taxon>
        <taxon>Sar</taxon>
        <taxon>Alveolata</taxon>
        <taxon>Dinophyceae</taxon>
        <taxon>Prorocentrales</taxon>
        <taxon>Prorocentraceae</taxon>
        <taxon>Prorocentrum</taxon>
    </lineage>
</organism>
<feature type="region of interest" description="Disordered" evidence="1">
    <location>
        <begin position="1"/>
        <end position="45"/>
    </location>
</feature>
<gene>
    <name evidence="3" type="ORF">PCOR1329_LOCUS37329</name>
</gene>
<evidence type="ECO:0008006" key="5">
    <source>
        <dbReference type="Google" id="ProtNLM"/>
    </source>
</evidence>